<evidence type="ECO:0000256" key="1">
    <source>
        <dbReference type="ARBA" id="ARBA00004141"/>
    </source>
</evidence>
<dbReference type="PANTHER" id="PTHR46663">
    <property type="entry name" value="DIGUANYLATE CYCLASE DGCT-RELATED"/>
    <property type="match status" value="1"/>
</dbReference>
<evidence type="ECO:0000256" key="2">
    <source>
        <dbReference type="ARBA" id="ARBA00022692"/>
    </source>
</evidence>
<keyword evidence="4 5" id="KW-0472">Membrane</keyword>
<dbReference type="RefSeq" id="WP_124945114.1">
    <property type="nucleotide sequence ID" value="NZ_BHVT01000008.1"/>
</dbReference>
<feature type="domain" description="GGDEF" evidence="6">
    <location>
        <begin position="254"/>
        <end position="387"/>
    </location>
</feature>
<evidence type="ECO:0000256" key="5">
    <source>
        <dbReference type="SAM" id="Phobius"/>
    </source>
</evidence>
<proteinExistence type="predicted"/>
<dbReference type="FunFam" id="3.30.70.270:FF:000001">
    <property type="entry name" value="Diguanylate cyclase domain protein"/>
    <property type="match status" value="1"/>
</dbReference>
<dbReference type="Gene3D" id="3.30.70.270">
    <property type="match status" value="1"/>
</dbReference>
<dbReference type="PANTHER" id="PTHR46663:SF2">
    <property type="entry name" value="GGDEF DOMAIN-CONTAINING PROTEIN"/>
    <property type="match status" value="1"/>
</dbReference>
<evidence type="ECO:0000256" key="4">
    <source>
        <dbReference type="ARBA" id="ARBA00023136"/>
    </source>
</evidence>
<comment type="caution">
    <text evidence="7">The sequence shown here is derived from an EMBL/GenBank/DDBJ whole genome shotgun (WGS) entry which is preliminary data.</text>
</comment>
<dbReference type="PROSITE" id="PS50887">
    <property type="entry name" value="GGDEF"/>
    <property type="match status" value="1"/>
</dbReference>
<evidence type="ECO:0000313" key="8">
    <source>
        <dbReference type="Proteomes" id="UP000295367"/>
    </source>
</evidence>
<evidence type="ECO:0000313" key="7">
    <source>
        <dbReference type="EMBL" id="TCV84134.1"/>
    </source>
</evidence>
<keyword evidence="3 5" id="KW-1133">Transmembrane helix</keyword>
<feature type="transmembrane region" description="Helical" evidence="5">
    <location>
        <begin position="7"/>
        <end position="29"/>
    </location>
</feature>
<dbReference type="Pfam" id="PF00990">
    <property type="entry name" value="GGDEF"/>
    <property type="match status" value="1"/>
</dbReference>
<dbReference type="GO" id="GO:0003824">
    <property type="term" value="F:catalytic activity"/>
    <property type="evidence" value="ECO:0007669"/>
    <property type="project" value="UniProtKB-ARBA"/>
</dbReference>
<dbReference type="OrthoDB" id="9812260at2"/>
<organism evidence="7 8">
    <name type="scientific">Sulfurirhabdus autotrophica</name>
    <dbReference type="NCBI Taxonomy" id="1706046"/>
    <lineage>
        <taxon>Bacteria</taxon>
        <taxon>Pseudomonadati</taxon>
        <taxon>Pseudomonadota</taxon>
        <taxon>Betaproteobacteria</taxon>
        <taxon>Nitrosomonadales</taxon>
        <taxon>Sulfuricellaceae</taxon>
        <taxon>Sulfurirhabdus</taxon>
    </lineage>
</organism>
<reference evidence="7 8" key="1">
    <citation type="submission" date="2019-03" db="EMBL/GenBank/DDBJ databases">
        <title>Genomic Encyclopedia of Type Strains, Phase IV (KMG-IV): sequencing the most valuable type-strain genomes for metagenomic binning, comparative biology and taxonomic classification.</title>
        <authorList>
            <person name="Goeker M."/>
        </authorList>
    </citation>
    <scope>NUCLEOTIDE SEQUENCE [LARGE SCALE GENOMIC DNA]</scope>
    <source>
        <strain evidence="7 8">DSM 100309</strain>
    </source>
</reference>
<dbReference type="AlphaFoldDB" id="A0A4R3Y1N8"/>
<dbReference type="InterPro" id="IPR000160">
    <property type="entry name" value="GGDEF_dom"/>
</dbReference>
<dbReference type="Pfam" id="PF13675">
    <property type="entry name" value="PilJ"/>
    <property type="match status" value="1"/>
</dbReference>
<name>A0A4R3Y1N8_9PROT</name>
<sequence length="395" mass="44966">MELKSKNLFGAILLFIVLDLSILVINYWITYQISKDAIAINLSGRQRMLSQSMTKSLLMLQSQHSVELIRATHEEFRDSVSVFDETLLAFKHGGLTVNSDGEIIRLSRVDSFPEAGLIDQTIQIWRPMHELLLPYMTGSLDMPEQLIIQLREQMIHNNLQILDLMNRLTSGLERQSLQRANTLRIIQTIVFFLALFNFLFIVRKFHLLARQSAMKTQHYNELAMRDPLTELFNRRQFESNLEKEVATVDRHQHSNIALVMIDLDGFKPINDKYGHEVGDVVLCTIATRLSEGARVNDTVARVGGDEFMLICPDLHNKEDADAFCQRLLTELSQPILTNVGQVSVGASIGIAFYPDHADNINDLTRMADKAMYTAKSFGKNRYVCLDPTRIDVKPG</sequence>
<dbReference type="CDD" id="cd01949">
    <property type="entry name" value="GGDEF"/>
    <property type="match status" value="1"/>
</dbReference>
<dbReference type="InterPro" id="IPR029095">
    <property type="entry name" value="NarX-like_N"/>
</dbReference>
<dbReference type="GO" id="GO:0016020">
    <property type="term" value="C:membrane"/>
    <property type="evidence" value="ECO:0007669"/>
    <property type="project" value="UniProtKB-SubCell"/>
</dbReference>
<protein>
    <submittedName>
        <fullName evidence="7">Diguanylate cyclase (GGDEF)-like protein</fullName>
    </submittedName>
</protein>
<gene>
    <name evidence="7" type="ORF">EDC63_11370</name>
</gene>
<dbReference type="SUPFAM" id="SSF55073">
    <property type="entry name" value="Nucleotide cyclase"/>
    <property type="match status" value="1"/>
</dbReference>
<dbReference type="InterPro" id="IPR052163">
    <property type="entry name" value="DGC-Regulatory_Protein"/>
</dbReference>
<keyword evidence="2 5" id="KW-0812">Transmembrane</keyword>
<evidence type="ECO:0000256" key="3">
    <source>
        <dbReference type="ARBA" id="ARBA00022989"/>
    </source>
</evidence>
<accession>A0A4R3Y1N8</accession>
<comment type="subcellular location">
    <subcellularLocation>
        <location evidence="1">Membrane</location>
        <topology evidence="1">Multi-pass membrane protein</topology>
    </subcellularLocation>
</comment>
<keyword evidence="8" id="KW-1185">Reference proteome</keyword>
<dbReference type="EMBL" id="SMCO01000013">
    <property type="protein sequence ID" value="TCV84134.1"/>
    <property type="molecule type" value="Genomic_DNA"/>
</dbReference>
<dbReference type="InterPro" id="IPR029787">
    <property type="entry name" value="Nucleotide_cyclase"/>
</dbReference>
<feature type="transmembrane region" description="Helical" evidence="5">
    <location>
        <begin position="185"/>
        <end position="202"/>
    </location>
</feature>
<evidence type="ECO:0000259" key="6">
    <source>
        <dbReference type="PROSITE" id="PS50887"/>
    </source>
</evidence>
<dbReference type="SMART" id="SM00267">
    <property type="entry name" value="GGDEF"/>
    <property type="match status" value="1"/>
</dbReference>
<dbReference type="NCBIfam" id="TIGR00254">
    <property type="entry name" value="GGDEF"/>
    <property type="match status" value="1"/>
</dbReference>
<dbReference type="InterPro" id="IPR043128">
    <property type="entry name" value="Rev_trsase/Diguanyl_cyclase"/>
</dbReference>
<dbReference type="Proteomes" id="UP000295367">
    <property type="component" value="Unassembled WGS sequence"/>
</dbReference>